<dbReference type="NCBIfam" id="TIGR01496">
    <property type="entry name" value="DHPS"/>
    <property type="match status" value="1"/>
</dbReference>
<dbReference type="Proteomes" id="UP000051494">
    <property type="component" value="Unassembled WGS sequence"/>
</dbReference>
<reference evidence="15" key="2">
    <citation type="journal article" date="2016" name="Genome Announc.">
        <title>Draft Genome Sequences of Two Novel Amoeba-Resistant Intranuclear Bacteria, 'Candidatus Berkiella cookevillensis' and 'Candidatus Berkiella aquae'.</title>
        <authorList>
            <person name="Mehari Y.T."/>
            <person name="Arivett B.A."/>
            <person name="Farone A.L."/>
            <person name="Gunderson J.H."/>
            <person name="Farone M.B."/>
        </authorList>
    </citation>
    <scope>NUCLEOTIDE SEQUENCE</scope>
    <source>
        <strain evidence="15">CC99</strain>
    </source>
</reference>
<keyword evidence="8 12" id="KW-0479">Metal-binding</keyword>
<comment type="pathway">
    <text evidence="3 12">Cofactor biosynthesis; tetrahydrofolate biosynthesis; 7,8-dihydrofolate from 2-amino-4-hydroxy-6-hydroxymethyl-7,8-dihydropteridine diphosphate and 4-aminobenzoate: step 1/2.</text>
</comment>
<dbReference type="STRING" id="437022.CC99x_01478"/>
<dbReference type="GO" id="GO:0046656">
    <property type="term" value="P:folic acid biosynthetic process"/>
    <property type="evidence" value="ECO:0007669"/>
    <property type="project" value="UniProtKB-KW"/>
</dbReference>
<evidence type="ECO:0000256" key="10">
    <source>
        <dbReference type="ARBA" id="ARBA00022909"/>
    </source>
</evidence>
<dbReference type="EMBL" id="LKHV01000006">
    <property type="protein sequence ID" value="KRG18591.1"/>
    <property type="molecule type" value="Genomic_DNA"/>
</dbReference>
<evidence type="ECO:0000256" key="9">
    <source>
        <dbReference type="ARBA" id="ARBA00022842"/>
    </source>
</evidence>
<organism evidence="14">
    <name type="scientific">Candidatus Berkiella cookevillensis</name>
    <dbReference type="NCBI Taxonomy" id="437022"/>
    <lineage>
        <taxon>Bacteria</taxon>
        <taxon>Pseudomonadati</taxon>
        <taxon>Pseudomonadota</taxon>
        <taxon>Gammaproteobacteria</taxon>
        <taxon>Candidatus Berkiellales</taxon>
        <taxon>Candidatus Berkiellaceae</taxon>
        <taxon>Candidatus Berkiella</taxon>
    </lineage>
</organism>
<evidence type="ECO:0000256" key="8">
    <source>
        <dbReference type="ARBA" id="ARBA00022723"/>
    </source>
</evidence>
<keyword evidence="10 12" id="KW-0289">Folate biosynthesis</keyword>
<evidence type="ECO:0000313" key="16">
    <source>
        <dbReference type="Proteomes" id="UP000051494"/>
    </source>
</evidence>
<keyword evidence="16" id="KW-1185">Reference proteome</keyword>
<dbReference type="Pfam" id="PF00809">
    <property type="entry name" value="Pterin_bind"/>
    <property type="match status" value="1"/>
</dbReference>
<dbReference type="PROSITE" id="PS50972">
    <property type="entry name" value="PTERIN_BINDING"/>
    <property type="match status" value="1"/>
</dbReference>
<feature type="domain" description="Pterin-binding" evidence="13">
    <location>
        <begin position="11"/>
        <end position="263"/>
    </location>
</feature>
<reference evidence="14" key="1">
    <citation type="submission" date="2015-09" db="EMBL/GenBank/DDBJ databases">
        <title>Draft Genome Sequences of Two Novel Amoeba-resistant Intranuclear Bacteria, Candidatus Berkiella cookevillensis and Candidatus Berkiella aquae.</title>
        <authorList>
            <person name="Mehari Y.T."/>
            <person name="Arivett B.A."/>
            <person name="Farone A.L."/>
            <person name="Gunderson J.H."/>
            <person name="Farone M.B."/>
        </authorList>
    </citation>
    <scope>NUCLEOTIDE SEQUENCE [LARGE SCALE GENOMIC DNA]</scope>
    <source>
        <strain evidence="14">CC99</strain>
    </source>
</reference>
<dbReference type="EC" id="2.5.1.15" evidence="5 12"/>
<name>A0A0Q9YDH6_9GAMM</name>
<evidence type="ECO:0000259" key="13">
    <source>
        <dbReference type="PROSITE" id="PS50972"/>
    </source>
</evidence>
<protein>
    <recommendedName>
        <fullName evidence="6 12">Dihydropteroate synthase</fullName>
        <shortName evidence="12">DHPS</shortName>
        <ecNumber evidence="5 12">2.5.1.15</ecNumber>
    </recommendedName>
    <alternativeName>
        <fullName evidence="11 12">Dihydropteroate pyrophosphorylase</fullName>
    </alternativeName>
</protein>
<dbReference type="EMBL" id="LKHV02000001">
    <property type="protein sequence ID" value="MCS5707831.1"/>
    <property type="molecule type" value="Genomic_DNA"/>
</dbReference>
<sequence length="288" mass="31879">MSALLHSQHKPFIMGVLNVTPDSFYDGGHFHSLENALKRAEQMVAEGVDIIDIGGESTRPGALATTIDEELQRVIPVIEVLRKELVVPLSIDTRHTRVMKYAIESGATMINDVMALQDEGAVAYVASVQAPVCLMHMQGLPHSMQANPQYKDVMDEVYQFLQHRIDICEASGIAKDNIYIDPGFGFGKTLNHNLMMLGKLSQFKKLGCKILVGLSRKSMFGKILNVEAEDRLFGSLGAAMLALLQGADIIRTHDVRATKDILEVYQAVKPFWHAPETLQNKGSEQEYA</sequence>
<dbReference type="GO" id="GO:0004156">
    <property type="term" value="F:dihydropteroate synthase activity"/>
    <property type="evidence" value="ECO:0007669"/>
    <property type="project" value="UniProtKB-EC"/>
</dbReference>
<dbReference type="GO" id="GO:0046654">
    <property type="term" value="P:tetrahydrofolate biosynthetic process"/>
    <property type="evidence" value="ECO:0007669"/>
    <property type="project" value="UniProtKB-UniPathway"/>
</dbReference>
<dbReference type="SUPFAM" id="SSF51717">
    <property type="entry name" value="Dihydropteroate synthetase-like"/>
    <property type="match status" value="1"/>
</dbReference>
<dbReference type="AlphaFoldDB" id="A0A0Q9YDH6"/>
<evidence type="ECO:0000256" key="7">
    <source>
        <dbReference type="ARBA" id="ARBA00022679"/>
    </source>
</evidence>
<dbReference type="UniPathway" id="UPA00077">
    <property type="reaction ID" value="UER00156"/>
</dbReference>
<comment type="similarity">
    <text evidence="4 12">Belongs to the DHPS family.</text>
</comment>
<reference evidence="15" key="3">
    <citation type="submission" date="2021-06" db="EMBL/GenBank/DDBJ databases">
        <title>Genomic Description and Analysis of Intracellular Bacteria, Candidatus Berkiella cookevillensis and Candidatus Berkiella aquae.</title>
        <authorList>
            <person name="Kidane D.T."/>
            <person name="Mehari Y.T."/>
            <person name="Rice F.C."/>
            <person name="Arivett B.A."/>
            <person name="Farone A.L."/>
            <person name="Berk S.G."/>
            <person name="Farone M.B."/>
        </authorList>
    </citation>
    <scope>NUCLEOTIDE SEQUENCE</scope>
    <source>
        <strain evidence="15">CC99</strain>
    </source>
</reference>
<evidence type="ECO:0000256" key="3">
    <source>
        <dbReference type="ARBA" id="ARBA00004763"/>
    </source>
</evidence>
<dbReference type="Gene3D" id="3.20.20.20">
    <property type="entry name" value="Dihydropteroate synthase-like"/>
    <property type="match status" value="1"/>
</dbReference>
<dbReference type="InterPro" id="IPR000489">
    <property type="entry name" value="Pterin-binding_dom"/>
</dbReference>
<dbReference type="PROSITE" id="PS00793">
    <property type="entry name" value="DHPS_2"/>
    <property type="match status" value="1"/>
</dbReference>
<dbReference type="CDD" id="cd00739">
    <property type="entry name" value="DHPS"/>
    <property type="match status" value="1"/>
</dbReference>
<comment type="caution">
    <text evidence="14">The sequence shown here is derived from an EMBL/GenBank/DDBJ whole genome shotgun (WGS) entry which is preliminary data.</text>
</comment>
<evidence type="ECO:0000256" key="6">
    <source>
        <dbReference type="ARBA" id="ARBA00016919"/>
    </source>
</evidence>
<evidence type="ECO:0000256" key="5">
    <source>
        <dbReference type="ARBA" id="ARBA00012458"/>
    </source>
</evidence>
<evidence type="ECO:0000256" key="1">
    <source>
        <dbReference type="ARBA" id="ARBA00000012"/>
    </source>
</evidence>
<dbReference type="RefSeq" id="WP_057624572.1">
    <property type="nucleotide sequence ID" value="NZ_LKHV02000001.1"/>
</dbReference>
<evidence type="ECO:0000256" key="11">
    <source>
        <dbReference type="ARBA" id="ARBA00030193"/>
    </source>
</evidence>
<evidence type="ECO:0000313" key="15">
    <source>
        <dbReference type="EMBL" id="MCS5707831.1"/>
    </source>
</evidence>
<gene>
    <name evidence="14" type="primary">folP</name>
    <name evidence="15" type="ORF">CC99x_002820</name>
    <name evidence="14" type="ORF">CC99x_01478</name>
</gene>
<evidence type="ECO:0000256" key="4">
    <source>
        <dbReference type="ARBA" id="ARBA00009503"/>
    </source>
</evidence>
<evidence type="ECO:0000256" key="2">
    <source>
        <dbReference type="ARBA" id="ARBA00001946"/>
    </source>
</evidence>
<comment type="catalytic activity">
    <reaction evidence="1">
        <text>(7,8-dihydropterin-6-yl)methyl diphosphate + 4-aminobenzoate = 7,8-dihydropteroate + diphosphate</text>
        <dbReference type="Rhea" id="RHEA:19949"/>
        <dbReference type="ChEBI" id="CHEBI:17836"/>
        <dbReference type="ChEBI" id="CHEBI:17839"/>
        <dbReference type="ChEBI" id="CHEBI:33019"/>
        <dbReference type="ChEBI" id="CHEBI:72950"/>
        <dbReference type="EC" id="2.5.1.15"/>
    </reaction>
</comment>
<evidence type="ECO:0000313" key="14">
    <source>
        <dbReference type="EMBL" id="KRG18591.1"/>
    </source>
</evidence>
<dbReference type="PROSITE" id="PS00792">
    <property type="entry name" value="DHPS_1"/>
    <property type="match status" value="1"/>
</dbReference>
<dbReference type="GO" id="GO:0046872">
    <property type="term" value="F:metal ion binding"/>
    <property type="evidence" value="ECO:0007669"/>
    <property type="project" value="UniProtKB-KW"/>
</dbReference>
<dbReference type="PANTHER" id="PTHR20941:SF1">
    <property type="entry name" value="FOLIC ACID SYNTHESIS PROTEIN FOL1"/>
    <property type="match status" value="1"/>
</dbReference>
<dbReference type="PATRIC" id="fig|1590042.3.peg.1502"/>
<dbReference type="PANTHER" id="PTHR20941">
    <property type="entry name" value="FOLATE SYNTHESIS PROTEINS"/>
    <property type="match status" value="1"/>
</dbReference>
<dbReference type="FunFam" id="3.20.20.20:FF:000006">
    <property type="entry name" value="Dihydropteroate synthase"/>
    <property type="match status" value="1"/>
</dbReference>
<comment type="cofactor">
    <cofactor evidence="2 12">
        <name>Mg(2+)</name>
        <dbReference type="ChEBI" id="CHEBI:18420"/>
    </cofactor>
</comment>
<comment type="function">
    <text evidence="12">Catalyzes the condensation of para-aminobenzoate (pABA) with 6-hydroxymethyl-7,8-dihydropterin diphosphate (DHPt-PP) to form 7,8-dihydropteroate (H2Pte), the immediate precursor of folate derivatives.</text>
</comment>
<evidence type="ECO:0000256" key="12">
    <source>
        <dbReference type="RuleBase" id="RU361205"/>
    </source>
</evidence>
<dbReference type="InterPro" id="IPR045031">
    <property type="entry name" value="DHP_synth-like"/>
</dbReference>
<proteinExistence type="inferred from homology"/>
<keyword evidence="7 12" id="KW-0808">Transferase</keyword>
<keyword evidence="9 12" id="KW-0460">Magnesium</keyword>
<dbReference type="InterPro" id="IPR011005">
    <property type="entry name" value="Dihydropteroate_synth-like_sf"/>
</dbReference>
<accession>A0A0Q9YDH6</accession>
<dbReference type="GO" id="GO:0005829">
    <property type="term" value="C:cytosol"/>
    <property type="evidence" value="ECO:0007669"/>
    <property type="project" value="TreeGrafter"/>
</dbReference>
<dbReference type="InterPro" id="IPR006390">
    <property type="entry name" value="DHP_synth_dom"/>
</dbReference>